<evidence type="ECO:0000313" key="3">
    <source>
        <dbReference type="Proteomes" id="UP000053257"/>
    </source>
</evidence>
<feature type="region of interest" description="Disordered" evidence="1">
    <location>
        <begin position="165"/>
        <end position="221"/>
    </location>
</feature>
<evidence type="ECO:0000313" key="2">
    <source>
        <dbReference type="EMBL" id="KIP03153.1"/>
    </source>
</evidence>
<feature type="compositionally biased region" description="Low complexity" evidence="1">
    <location>
        <begin position="204"/>
        <end position="214"/>
    </location>
</feature>
<accession>A0A0C3PD48</accession>
<reference evidence="2 3" key="1">
    <citation type="journal article" date="2014" name="PLoS Genet.">
        <title>Analysis of the Phlebiopsis gigantea genome, transcriptome and secretome provides insight into its pioneer colonization strategies of wood.</title>
        <authorList>
            <person name="Hori C."/>
            <person name="Ishida T."/>
            <person name="Igarashi K."/>
            <person name="Samejima M."/>
            <person name="Suzuki H."/>
            <person name="Master E."/>
            <person name="Ferreira P."/>
            <person name="Ruiz-Duenas F.J."/>
            <person name="Held B."/>
            <person name="Canessa P."/>
            <person name="Larrondo L.F."/>
            <person name="Schmoll M."/>
            <person name="Druzhinina I.S."/>
            <person name="Kubicek C.P."/>
            <person name="Gaskell J.A."/>
            <person name="Kersten P."/>
            <person name="St John F."/>
            <person name="Glasner J."/>
            <person name="Sabat G."/>
            <person name="Splinter BonDurant S."/>
            <person name="Syed K."/>
            <person name="Yadav J."/>
            <person name="Mgbeahuruike A.C."/>
            <person name="Kovalchuk A."/>
            <person name="Asiegbu F.O."/>
            <person name="Lackner G."/>
            <person name="Hoffmeister D."/>
            <person name="Rencoret J."/>
            <person name="Gutierrez A."/>
            <person name="Sun H."/>
            <person name="Lindquist E."/>
            <person name="Barry K."/>
            <person name="Riley R."/>
            <person name="Grigoriev I.V."/>
            <person name="Henrissat B."/>
            <person name="Kues U."/>
            <person name="Berka R.M."/>
            <person name="Martinez A.T."/>
            <person name="Covert S.F."/>
            <person name="Blanchette R.A."/>
            <person name="Cullen D."/>
        </authorList>
    </citation>
    <scope>NUCLEOTIDE SEQUENCE [LARGE SCALE GENOMIC DNA]</scope>
    <source>
        <strain evidence="2 3">11061_1 CR5-6</strain>
    </source>
</reference>
<feature type="region of interest" description="Disordered" evidence="1">
    <location>
        <begin position="1"/>
        <end position="87"/>
    </location>
</feature>
<feature type="compositionally biased region" description="Acidic residues" evidence="1">
    <location>
        <begin position="57"/>
        <end position="67"/>
    </location>
</feature>
<protein>
    <submittedName>
        <fullName evidence="2">Uncharacterized protein</fullName>
    </submittedName>
</protein>
<sequence length="341" mass="37482">MAGKNARGIATPGRPRDGEWEPEPKRRRRLNGANSRAAARSANGDGEQDGQEMGTEHDDDDRDELEDDRGTATSEGPKFPRNLNPAHHPVRLVLEERCQRCTERKSEYCSVAGAGGACLSCKVAKTSCSLSNSSRGHSNHLSRIAQANNPGWYLGMRNGAERALNDRSEARMRSRRRVSSLDGAAASRAPIDAERSSSNPGGHTDASASTSTTDQVPHPDTQDHIHCEVKVNGAPPCLRGLQAQHPGATRRRAKTVWTVCRTRPMCARTSAAARLPLTSSLSGRRPPGRRLRAHARPCWFRCRYLPHSRFPVMKESVRFGGFCLLLRQNTPPLGCHRPPQR</sequence>
<evidence type="ECO:0000256" key="1">
    <source>
        <dbReference type="SAM" id="MobiDB-lite"/>
    </source>
</evidence>
<feature type="compositionally biased region" description="Low complexity" evidence="1">
    <location>
        <begin position="31"/>
        <end position="44"/>
    </location>
</feature>
<proteinExistence type="predicted"/>
<gene>
    <name evidence="2" type="ORF">PHLGIDRAFT_253357</name>
</gene>
<dbReference type="HOGENOM" id="CLU_814110_0_0_1"/>
<organism evidence="2 3">
    <name type="scientific">Phlebiopsis gigantea (strain 11061_1 CR5-6)</name>
    <name type="common">White-rot fungus</name>
    <name type="synonym">Peniophora gigantea</name>
    <dbReference type="NCBI Taxonomy" id="745531"/>
    <lineage>
        <taxon>Eukaryota</taxon>
        <taxon>Fungi</taxon>
        <taxon>Dikarya</taxon>
        <taxon>Basidiomycota</taxon>
        <taxon>Agaricomycotina</taxon>
        <taxon>Agaricomycetes</taxon>
        <taxon>Polyporales</taxon>
        <taxon>Phanerochaetaceae</taxon>
        <taxon>Phlebiopsis</taxon>
    </lineage>
</organism>
<dbReference type="AlphaFoldDB" id="A0A0C3PD48"/>
<keyword evidence="3" id="KW-1185">Reference proteome</keyword>
<dbReference type="EMBL" id="KN840630">
    <property type="protein sequence ID" value="KIP03153.1"/>
    <property type="molecule type" value="Genomic_DNA"/>
</dbReference>
<name>A0A0C3PD48_PHLG1</name>
<feature type="compositionally biased region" description="Basic and acidic residues" evidence="1">
    <location>
        <begin position="14"/>
        <end position="24"/>
    </location>
</feature>
<dbReference type="Proteomes" id="UP000053257">
    <property type="component" value="Unassembled WGS sequence"/>
</dbReference>